<proteinExistence type="predicted"/>
<evidence type="ECO:0000313" key="2">
    <source>
        <dbReference type="Proteomes" id="UP000003423"/>
    </source>
</evidence>
<reference evidence="1 2" key="1">
    <citation type="journal article" date="2012" name="J. Bacteriol.">
        <title>Genome sequence of "Candidatus Nitrosopumilus salaria" BD31, an ammonia-oxidizing archaeon from the San Francisco Bay estuary.</title>
        <authorList>
            <person name="Mosier A.C."/>
            <person name="Allen E.E."/>
            <person name="Kim M."/>
            <person name="Ferriera S."/>
            <person name="Francis C.A."/>
        </authorList>
    </citation>
    <scope>NUCLEOTIDE SEQUENCE [LARGE SCALE GENOMIC DNA]</scope>
    <source>
        <strain evidence="1 2">BD31</strain>
    </source>
</reference>
<accession>I3D3N4</accession>
<dbReference type="PATRIC" id="fig|859350.6.peg.652"/>
<protein>
    <submittedName>
        <fullName evidence="1">Uncharacterized protein</fullName>
    </submittedName>
</protein>
<dbReference type="EMBL" id="AEXL02000069">
    <property type="protein sequence ID" value="EIJ66327.1"/>
    <property type="molecule type" value="Genomic_DNA"/>
</dbReference>
<dbReference type="AlphaFoldDB" id="I3D3N4"/>
<evidence type="ECO:0000313" key="1">
    <source>
        <dbReference type="EMBL" id="EIJ66327.1"/>
    </source>
</evidence>
<gene>
    <name evidence="1" type="ORF">BD31_I1500</name>
</gene>
<keyword evidence="2" id="KW-1185">Reference proteome</keyword>
<dbReference type="Proteomes" id="UP000003423">
    <property type="component" value="Unassembled WGS sequence"/>
</dbReference>
<name>I3D3N4_9ARCH</name>
<organism evidence="1 2">
    <name type="scientific">Candidatus Nitrosopumilus salarius BD31</name>
    <dbReference type="NCBI Taxonomy" id="859350"/>
    <lineage>
        <taxon>Archaea</taxon>
        <taxon>Nitrososphaerota</taxon>
        <taxon>Nitrososphaeria</taxon>
        <taxon>Nitrosopumilales</taxon>
        <taxon>Nitrosopumilaceae</taxon>
        <taxon>Nitrosopumilus</taxon>
    </lineage>
</organism>
<dbReference type="RefSeq" id="WP_008298419.1">
    <property type="nucleotide sequence ID" value="NZ_AEXL02000069.1"/>
</dbReference>
<sequence length="45" mass="5429">MNTTRQIVMFQKESEIFFELEMENLLIMTNEFLMKLKLKVTESSI</sequence>
<comment type="caution">
    <text evidence="1">The sequence shown here is derived from an EMBL/GenBank/DDBJ whole genome shotgun (WGS) entry which is preliminary data.</text>
</comment>